<dbReference type="PANTHER" id="PTHR10566:SF113">
    <property type="entry name" value="PROTEIN ACTIVITY OF BC1 COMPLEX KINASE 7, CHLOROPLASTIC"/>
    <property type="match status" value="1"/>
</dbReference>
<organism evidence="4 5">
    <name type="scientific">Senegalia massiliensis</name>
    <dbReference type="NCBI Taxonomy" id="1720316"/>
    <lineage>
        <taxon>Bacteria</taxon>
        <taxon>Bacillati</taxon>
        <taxon>Bacillota</taxon>
        <taxon>Clostridia</taxon>
        <taxon>Eubacteriales</taxon>
        <taxon>Clostridiaceae</taxon>
        <taxon>Senegalia</taxon>
    </lineage>
</organism>
<feature type="domain" description="Protein kinase" evidence="3">
    <location>
        <begin position="124"/>
        <end position="453"/>
    </location>
</feature>
<proteinExistence type="inferred from homology"/>
<reference evidence="4 5" key="1">
    <citation type="submission" date="2018-08" db="EMBL/GenBank/DDBJ databases">
        <title>Murine metabolic-syndrome-specific gut microbial biobank.</title>
        <authorList>
            <person name="Liu C."/>
        </authorList>
    </citation>
    <scope>NUCLEOTIDE SEQUENCE [LARGE SCALE GENOMIC DNA]</scope>
    <source>
        <strain evidence="4 5">583</strain>
    </source>
</reference>
<keyword evidence="5" id="KW-1185">Reference proteome</keyword>
<accession>A0A845R303</accession>
<feature type="transmembrane region" description="Helical" evidence="2">
    <location>
        <begin position="498"/>
        <end position="517"/>
    </location>
</feature>
<evidence type="ECO:0000256" key="1">
    <source>
        <dbReference type="ARBA" id="ARBA00009670"/>
    </source>
</evidence>
<dbReference type="InterPro" id="IPR011009">
    <property type="entry name" value="Kinase-like_dom_sf"/>
</dbReference>
<dbReference type="RefSeq" id="WP_160197406.1">
    <property type="nucleotide sequence ID" value="NZ_QXXA01000009.1"/>
</dbReference>
<comment type="similarity">
    <text evidence="1">Belongs to the protein kinase superfamily. ADCK protein kinase family.</text>
</comment>
<dbReference type="InterPro" id="IPR000719">
    <property type="entry name" value="Prot_kinase_dom"/>
</dbReference>
<evidence type="ECO:0000259" key="3">
    <source>
        <dbReference type="PROSITE" id="PS50011"/>
    </source>
</evidence>
<dbReference type="Pfam" id="PF03109">
    <property type="entry name" value="ABC1"/>
    <property type="match status" value="1"/>
</dbReference>
<sequence length="557" mass="64288">MIKNRVSKIHRYKEIYNILTKYGFSMIAGKLPNRIFFRKIFFRKSSKLSSKYSRGKRLRMAIEELGPTYIKLGQVMSTRYDLLPTDIIEELSKLQDQVSEYPLVDAKRLFKEEIGIDISDAFMEFDEKPLAAASIGQVYNAKLFSGEDIVVKIRRPNIKNLIEKDLEILKTIGGIVDDYIVRKSVVSFSEIVDEFATTLRRELDYTMEAQNYENFRQALRDNRYAVVPKVYWDFITKKVLVISKLKGIKINDTQSLFENNYDNEKIAYNLAKTYMEQVFLHGFFHADPHPGNLFVINGEKIGFVDFGMVGYLDDESTKLLMLLLKSSVDKNSEKIVETLYKMDSIPETTNKMLFKRDINYVLNYYYNLSFDKIDFSDALTDILRITYKHKVRVPSQLTLLIKTIISIEGTAKNLNPKFNLTDVSKDLLESIKKDKFNTKRLFNKTYSSAYNMLEDFREIPKMLNTIFYKISNDKIKLNMNHEGLSKFRRELNAVTNKLSLSIIISAIIIGSSTIAQAKTGPQILEMSAIGLVGFLLAGIMGIILIVSIIFHSWDNKK</sequence>
<dbReference type="PROSITE" id="PS50011">
    <property type="entry name" value="PROTEIN_KINASE_DOM"/>
    <property type="match status" value="1"/>
</dbReference>
<evidence type="ECO:0000313" key="5">
    <source>
        <dbReference type="Proteomes" id="UP000467132"/>
    </source>
</evidence>
<evidence type="ECO:0000256" key="2">
    <source>
        <dbReference type="SAM" id="Phobius"/>
    </source>
</evidence>
<dbReference type="SUPFAM" id="SSF56112">
    <property type="entry name" value="Protein kinase-like (PK-like)"/>
    <property type="match status" value="1"/>
</dbReference>
<gene>
    <name evidence="4" type="ORF">D3Z33_08710</name>
</gene>
<dbReference type="AlphaFoldDB" id="A0A845R303"/>
<evidence type="ECO:0000313" key="4">
    <source>
        <dbReference type="EMBL" id="NBI06933.1"/>
    </source>
</evidence>
<feature type="transmembrane region" description="Helical" evidence="2">
    <location>
        <begin position="529"/>
        <end position="550"/>
    </location>
</feature>
<comment type="caution">
    <text evidence="4">The sequence shown here is derived from an EMBL/GenBank/DDBJ whole genome shotgun (WGS) entry which is preliminary data.</text>
</comment>
<protein>
    <submittedName>
        <fullName evidence="4">Ubiquinone biosynthesis protein UbiB</fullName>
    </submittedName>
</protein>
<dbReference type="GO" id="GO:0005524">
    <property type="term" value="F:ATP binding"/>
    <property type="evidence" value="ECO:0007669"/>
    <property type="project" value="InterPro"/>
</dbReference>
<dbReference type="InterPro" id="IPR004147">
    <property type="entry name" value="ABC1_dom"/>
</dbReference>
<dbReference type="CDD" id="cd05121">
    <property type="entry name" value="ABC1_ADCK3-like"/>
    <property type="match status" value="1"/>
</dbReference>
<name>A0A845R303_9CLOT</name>
<dbReference type="GO" id="GO:0004672">
    <property type="term" value="F:protein kinase activity"/>
    <property type="evidence" value="ECO:0007669"/>
    <property type="project" value="InterPro"/>
</dbReference>
<dbReference type="OrthoDB" id="9795390at2"/>
<keyword evidence="2" id="KW-0812">Transmembrane</keyword>
<dbReference type="InterPro" id="IPR050154">
    <property type="entry name" value="UbiB_kinase"/>
</dbReference>
<keyword evidence="4" id="KW-0830">Ubiquinone</keyword>
<dbReference type="Proteomes" id="UP000467132">
    <property type="component" value="Unassembled WGS sequence"/>
</dbReference>
<dbReference type="EMBL" id="QXXA01000009">
    <property type="protein sequence ID" value="NBI06933.1"/>
    <property type="molecule type" value="Genomic_DNA"/>
</dbReference>
<dbReference type="PANTHER" id="PTHR10566">
    <property type="entry name" value="CHAPERONE-ACTIVITY OF BC1 COMPLEX CABC1 -RELATED"/>
    <property type="match status" value="1"/>
</dbReference>
<keyword evidence="2" id="KW-0472">Membrane</keyword>
<keyword evidence="2" id="KW-1133">Transmembrane helix</keyword>